<dbReference type="GO" id="GO:0004623">
    <property type="term" value="F:phospholipase A2 activity"/>
    <property type="evidence" value="ECO:0007669"/>
    <property type="project" value="InterPro"/>
</dbReference>
<dbReference type="Proteomes" id="UP000499080">
    <property type="component" value="Unassembled WGS sequence"/>
</dbReference>
<dbReference type="GO" id="GO:0006644">
    <property type="term" value="P:phospholipid metabolic process"/>
    <property type="evidence" value="ECO:0007669"/>
    <property type="project" value="InterPro"/>
</dbReference>
<dbReference type="GO" id="GO:0050482">
    <property type="term" value="P:arachidonate secretion"/>
    <property type="evidence" value="ECO:0007669"/>
    <property type="project" value="InterPro"/>
</dbReference>
<dbReference type="GO" id="GO:0005198">
    <property type="term" value="F:structural molecule activity"/>
    <property type="evidence" value="ECO:0007669"/>
    <property type="project" value="InterPro"/>
</dbReference>
<accession>A0A4Y2B0B5</accession>
<sequence length="177" mass="20073">MPVHLPGYRDCGSGANIKESDKAGGPINELDEICRTHDLNLAEHSELSQREADKKFIKDASQNSWLGNVLAAIIARKQTLTDAQPEPCENISTQTKGTKSTTHPGQRISTHPCRLFDSNNSTASNNKRKEDLSKEHNIHFTFKHIENPKNRKPDRHMHSESAIFHHKKIYILEEVFK</sequence>
<feature type="region of interest" description="Disordered" evidence="1">
    <location>
        <begin position="1"/>
        <end position="24"/>
    </location>
</feature>
<proteinExistence type="predicted"/>
<evidence type="ECO:0000256" key="1">
    <source>
        <dbReference type="SAM" id="MobiDB-lite"/>
    </source>
</evidence>
<name>A0A4Y2B0B5_ARAVE</name>
<dbReference type="InterPro" id="IPR013607">
    <property type="entry name" value="Phospholipase_A2-like"/>
</dbReference>
<dbReference type="Gene3D" id="1.20.90.10">
    <property type="entry name" value="Phospholipase A2 domain"/>
    <property type="match status" value="1"/>
</dbReference>
<dbReference type="EMBL" id="BGPR01000038">
    <property type="protein sequence ID" value="GBL84736.1"/>
    <property type="molecule type" value="Genomic_DNA"/>
</dbReference>
<dbReference type="OrthoDB" id="6612097at2759"/>
<feature type="compositionally biased region" description="Polar residues" evidence="1">
    <location>
        <begin position="90"/>
        <end position="109"/>
    </location>
</feature>
<feature type="domain" description="Phospholipase A2-like" evidence="2">
    <location>
        <begin position="2"/>
        <end position="75"/>
    </location>
</feature>
<keyword evidence="4" id="KW-1185">Reference proteome</keyword>
<dbReference type="AlphaFoldDB" id="A0A4Y2B0B5"/>
<reference evidence="3 4" key="1">
    <citation type="journal article" date="2019" name="Sci. Rep.">
        <title>Orb-weaving spider Araneus ventricosus genome elucidates the spidroin gene catalogue.</title>
        <authorList>
            <person name="Kono N."/>
            <person name="Nakamura H."/>
            <person name="Ohtoshi R."/>
            <person name="Moran D.A.P."/>
            <person name="Shinohara A."/>
            <person name="Yoshida Y."/>
            <person name="Fujiwara M."/>
            <person name="Mori M."/>
            <person name="Tomita M."/>
            <person name="Arakawa K."/>
        </authorList>
    </citation>
    <scope>NUCLEOTIDE SEQUENCE [LARGE SCALE GENOMIC DNA]</scope>
</reference>
<evidence type="ECO:0000313" key="3">
    <source>
        <dbReference type="EMBL" id="GBL84736.1"/>
    </source>
</evidence>
<dbReference type="InterPro" id="IPR036444">
    <property type="entry name" value="PLipase_A2_dom_sf"/>
</dbReference>
<gene>
    <name evidence="3" type="ORF">AVEN_191175_1</name>
</gene>
<dbReference type="Pfam" id="PF08398">
    <property type="entry name" value="Phospholip_A2_4"/>
    <property type="match status" value="1"/>
</dbReference>
<comment type="caution">
    <text evidence="3">The sequence shown here is derived from an EMBL/GenBank/DDBJ whole genome shotgun (WGS) entry which is preliminary data.</text>
</comment>
<feature type="region of interest" description="Disordered" evidence="1">
    <location>
        <begin position="86"/>
        <end position="134"/>
    </location>
</feature>
<evidence type="ECO:0000259" key="2">
    <source>
        <dbReference type="Pfam" id="PF08398"/>
    </source>
</evidence>
<evidence type="ECO:0000313" key="4">
    <source>
        <dbReference type="Proteomes" id="UP000499080"/>
    </source>
</evidence>
<protein>
    <recommendedName>
        <fullName evidence="2">Phospholipase A2-like domain-containing protein</fullName>
    </recommendedName>
</protein>
<organism evidence="3 4">
    <name type="scientific">Araneus ventricosus</name>
    <name type="common">Orbweaver spider</name>
    <name type="synonym">Epeira ventricosa</name>
    <dbReference type="NCBI Taxonomy" id="182803"/>
    <lineage>
        <taxon>Eukaryota</taxon>
        <taxon>Metazoa</taxon>
        <taxon>Ecdysozoa</taxon>
        <taxon>Arthropoda</taxon>
        <taxon>Chelicerata</taxon>
        <taxon>Arachnida</taxon>
        <taxon>Araneae</taxon>
        <taxon>Araneomorphae</taxon>
        <taxon>Entelegynae</taxon>
        <taxon>Araneoidea</taxon>
        <taxon>Araneidae</taxon>
        <taxon>Araneus</taxon>
    </lineage>
</organism>